<organism evidence="1 2">
    <name type="scientific">Paraburkholderia pallida</name>
    <dbReference type="NCBI Taxonomy" id="2547399"/>
    <lineage>
        <taxon>Bacteria</taxon>
        <taxon>Pseudomonadati</taxon>
        <taxon>Pseudomonadota</taxon>
        <taxon>Betaproteobacteria</taxon>
        <taxon>Burkholderiales</taxon>
        <taxon>Burkholderiaceae</taxon>
        <taxon>Paraburkholderia</taxon>
    </lineage>
</organism>
<proteinExistence type="predicted"/>
<dbReference type="GO" id="GO:0003677">
    <property type="term" value="F:DNA binding"/>
    <property type="evidence" value="ECO:0007669"/>
    <property type="project" value="InterPro"/>
</dbReference>
<dbReference type="InterPro" id="IPR031856">
    <property type="entry name" value="YdaS_toxin-like"/>
</dbReference>
<dbReference type="EMBL" id="CP038148">
    <property type="protein sequence ID" value="QBQ98184.1"/>
    <property type="molecule type" value="Genomic_DNA"/>
</dbReference>
<dbReference type="InterPro" id="IPR010982">
    <property type="entry name" value="Lambda_DNA-bd_dom_sf"/>
</dbReference>
<dbReference type="Pfam" id="PF15943">
    <property type="entry name" value="YdaS_toxin"/>
    <property type="match status" value="1"/>
</dbReference>
<dbReference type="KEGG" id="ppai:E1956_14040"/>
<dbReference type="RefSeq" id="WP_134749769.1">
    <property type="nucleotide sequence ID" value="NZ_CP038148.1"/>
</dbReference>
<dbReference type="Proteomes" id="UP000295727">
    <property type="component" value="Chromosome 1"/>
</dbReference>
<protein>
    <submittedName>
        <fullName evidence="1">Cro/Cl family transcriptional regulator</fullName>
    </submittedName>
</protein>
<reference evidence="1 2" key="1">
    <citation type="submission" date="2019-03" db="EMBL/GenBank/DDBJ databases">
        <title>Paraburkholderia sp. 7MH5, isolated from subtropical forest soil.</title>
        <authorList>
            <person name="Gao Z.-H."/>
            <person name="Qiu L.-H."/>
        </authorList>
    </citation>
    <scope>NUCLEOTIDE SEQUENCE [LARGE SCALE GENOMIC DNA]</scope>
    <source>
        <strain evidence="1 2">7MH5</strain>
    </source>
</reference>
<keyword evidence="2" id="KW-1185">Reference proteome</keyword>
<gene>
    <name evidence="1" type="ORF">E1956_14040</name>
</gene>
<name>A0A4P7CVI1_9BURK</name>
<evidence type="ECO:0000313" key="1">
    <source>
        <dbReference type="EMBL" id="QBQ98184.1"/>
    </source>
</evidence>
<dbReference type="Gene3D" id="1.10.260.40">
    <property type="entry name" value="lambda repressor-like DNA-binding domains"/>
    <property type="match status" value="1"/>
</dbReference>
<dbReference type="SUPFAM" id="SSF47413">
    <property type="entry name" value="lambda repressor-like DNA-binding domains"/>
    <property type="match status" value="1"/>
</dbReference>
<sequence>MNLRTYLSAERGRLVKLARNIGAHASDVSAWANLMRPVPIIVCWSIERATTGAVTRKDLRPNDWHLIWPELGDESWNSAAES</sequence>
<accession>A0A4P7CVI1</accession>
<dbReference type="OrthoDB" id="6446140at2"/>
<dbReference type="AlphaFoldDB" id="A0A4P7CVI1"/>
<evidence type="ECO:0000313" key="2">
    <source>
        <dbReference type="Proteomes" id="UP000295727"/>
    </source>
</evidence>